<name>A0A1F7ID84_9BACT</name>
<dbReference type="STRING" id="1802056.A2954_06800"/>
<sequence length="112" mass="12777">MLVILNSKATKQDIKKASEDYESFIKITVDIVKEIVIIGGEYHYDAEQELLRMGSKQEDILGGGINLGTKVFATNALINMRPRFNQSAEILNEKKRLIFLKIAKKYLDVLFK</sequence>
<gene>
    <name evidence="1" type="ORF">A2954_06800</name>
</gene>
<evidence type="ECO:0000313" key="1">
    <source>
        <dbReference type="EMBL" id="OGK41300.1"/>
    </source>
</evidence>
<dbReference type="EMBL" id="MGAG01000013">
    <property type="protein sequence ID" value="OGK41300.1"/>
    <property type="molecule type" value="Genomic_DNA"/>
</dbReference>
<reference evidence="1 2" key="1">
    <citation type="journal article" date="2016" name="Nat. Commun.">
        <title>Thousands of microbial genomes shed light on interconnected biogeochemical processes in an aquifer system.</title>
        <authorList>
            <person name="Anantharaman K."/>
            <person name="Brown C.T."/>
            <person name="Hug L.A."/>
            <person name="Sharon I."/>
            <person name="Castelle C.J."/>
            <person name="Probst A.J."/>
            <person name="Thomas B.C."/>
            <person name="Singh A."/>
            <person name="Wilkins M.J."/>
            <person name="Karaoz U."/>
            <person name="Brodie E.L."/>
            <person name="Williams K.H."/>
            <person name="Hubbard S.S."/>
            <person name="Banfield J.F."/>
        </authorList>
    </citation>
    <scope>NUCLEOTIDE SEQUENCE [LARGE SCALE GENOMIC DNA]</scope>
</reference>
<accession>A0A1F7ID84</accession>
<dbReference type="InterPro" id="IPR043731">
    <property type="entry name" value="DUF5674"/>
</dbReference>
<organism evidence="1 2">
    <name type="scientific">Candidatus Roizmanbacteria bacterium RIFCSPLOWO2_01_FULL_37_12</name>
    <dbReference type="NCBI Taxonomy" id="1802056"/>
    <lineage>
        <taxon>Bacteria</taxon>
        <taxon>Candidatus Roizmaniibacteriota</taxon>
    </lineage>
</organism>
<comment type="caution">
    <text evidence="1">The sequence shown here is derived from an EMBL/GenBank/DDBJ whole genome shotgun (WGS) entry which is preliminary data.</text>
</comment>
<dbReference type="Proteomes" id="UP000177698">
    <property type="component" value="Unassembled WGS sequence"/>
</dbReference>
<protein>
    <submittedName>
        <fullName evidence="1">Uncharacterized protein</fullName>
    </submittedName>
</protein>
<dbReference type="Pfam" id="PF18924">
    <property type="entry name" value="DUF5674"/>
    <property type="match status" value="1"/>
</dbReference>
<proteinExistence type="predicted"/>
<evidence type="ECO:0000313" key="2">
    <source>
        <dbReference type="Proteomes" id="UP000177698"/>
    </source>
</evidence>
<dbReference type="AlphaFoldDB" id="A0A1F7ID84"/>